<evidence type="ECO:0000256" key="1">
    <source>
        <dbReference type="ARBA" id="ARBA00023054"/>
    </source>
</evidence>
<organism evidence="5 6">
    <name type="scientific">Candidatus Argoarchaeum ethanivorans</name>
    <dbReference type="NCBI Taxonomy" id="2608793"/>
    <lineage>
        <taxon>Archaea</taxon>
        <taxon>Methanobacteriati</taxon>
        <taxon>Methanobacteriota</taxon>
        <taxon>Stenosarchaea group</taxon>
        <taxon>Methanomicrobia</taxon>
        <taxon>Methanosarcinales</taxon>
        <taxon>Methanosarcinales incertae sedis</taxon>
        <taxon>GOM Arc I cluster</taxon>
        <taxon>Candidatus Argoarchaeum</taxon>
    </lineage>
</organism>
<feature type="coiled-coil region" evidence="3">
    <location>
        <begin position="657"/>
        <end position="691"/>
    </location>
</feature>
<evidence type="ECO:0000313" key="5">
    <source>
        <dbReference type="EMBL" id="CAD6492840.1"/>
    </source>
</evidence>
<dbReference type="SUPFAM" id="SSF52540">
    <property type="entry name" value="P-loop containing nucleoside triphosphate hydrolases"/>
    <property type="match status" value="1"/>
</dbReference>
<proteinExistence type="inferred from homology"/>
<dbReference type="GO" id="GO:0006302">
    <property type="term" value="P:double-strand break repair"/>
    <property type="evidence" value="ECO:0007669"/>
    <property type="project" value="InterPro"/>
</dbReference>
<dbReference type="PANTHER" id="PTHR32114">
    <property type="entry name" value="ABC TRANSPORTER ABCH.3"/>
    <property type="match status" value="1"/>
</dbReference>
<evidence type="ECO:0000256" key="2">
    <source>
        <dbReference type="ARBA" id="ARBA00049666"/>
    </source>
</evidence>
<dbReference type="GO" id="GO:0016887">
    <property type="term" value="F:ATP hydrolysis activity"/>
    <property type="evidence" value="ECO:0007669"/>
    <property type="project" value="InterPro"/>
</dbReference>
<evidence type="ECO:0000256" key="3">
    <source>
        <dbReference type="SAM" id="Coils"/>
    </source>
</evidence>
<feature type="coiled-coil region" evidence="3">
    <location>
        <begin position="184"/>
        <end position="328"/>
    </location>
</feature>
<accession>A0A811TAU3</accession>
<name>A0A811TAU3_9EURY</name>
<dbReference type="PANTHER" id="PTHR32114:SF2">
    <property type="entry name" value="ABC TRANSPORTER ABCH.3"/>
    <property type="match status" value="1"/>
</dbReference>
<dbReference type="InterPro" id="IPR038729">
    <property type="entry name" value="Rad50/SbcC_AAA"/>
</dbReference>
<dbReference type="Pfam" id="PF13476">
    <property type="entry name" value="AAA_23"/>
    <property type="match status" value="1"/>
</dbReference>
<comment type="similarity">
    <text evidence="2">Belongs to the Sph1/Sph2 family.</text>
</comment>
<keyword evidence="1 3" id="KW-0175">Coiled coil</keyword>
<dbReference type="EMBL" id="CAJHIS010000007">
    <property type="protein sequence ID" value="CAD6492840.1"/>
    <property type="molecule type" value="Genomic_DNA"/>
</dbReference>
<evidence type="ECO:0000259" key="4">
    <source>
        <dbReference type="Pfam" id="PF13476"/>
    </source>
</evidence>
<dbReference type="Gene3D" id="3.40.50.300">
    <property type="entry name" value="P-loop containing nucleotide triphosphate hydrolases"/>
    <property type="match status" value="2"/>
</dbReference>
<comment type="caution">
    <text evidence="5">The sequence shown here is derived from an EMBL/GenBank/DDBJ whole genome shotgun (WGS) entry which is preliminary data.</text>
</comment>
<feature type="domain" description="Rad50/SbcC-type AAA" evidence="4">
    <location>
        <begin position="5"/>
        <end position="250"/>
    </location>
</feature>
<sequence length="908" mass="104300">MILTRLRLKNIKSYRDAAIEFKAGINGIAGDNGHGKTTILEAVGYALFDALPYPERDFLRRGAKTGSVEIAFVADDEISYILTRKVGGSDIRLATPLGTINGKKDVYDWLIDHIFPHVTGSKELRSIFENTIGVSQGTFTTAFAQTPSARKMVFDEVLGVDEYRKAYTNLLPAINAVKEGITDLEKEKLVLQTETRDYKQLKKEHADLQKQINQLSKEMKQIESNLEQRKKRKENLDKKQKSIKDLEDSIHRLEISIAATKKQLVRIDKDIKSADAAEKIVFELSDKKDEYEESENTLKHLYIRREDRNKDEQKILSLKNEFAILQDKQKRGQLLLQEVSRLKTEKEQLLPGVQKQQTLQQEIDLVQRELKEPLQHLIFEKTTLQKEERRFCELKSKINTLGKEKSLLLPLSQKQEHLKKEVEKISRSIAITNSEASGLKKKSKQAGEKNLCPILPGVKCEAVTDFHTYFTEEINKRQTILNAIKIELSTFQEELNTLHDPVGQITQKDALLTGAQEEIDKLTQVPEKIKENTLKLGELSTKFQQYIKALSGEKSEQEEVEQIITKLKTQLEALGDAKTQLKSIETLIDAKQRELGTLPDTQQQITEKEQELKEHNTIFSKKYAGLNAIITVIENKTKKLKSAYETYLRNKPIAERKVELTEERDSMLNALEKEEVEVKKEQTQNQALRSSFSETEFQQVTGELDELGKKLSARKSTCNEKIKQSNTNQQSLLRMESKLNELTRNEQRLKQEQEFYSYVTFIRDLLNSSGQLAVLELINEIASEATNAYCEIMNDYSLELHWNEEYNISVIERGEERNFSQLSGGEQMSAALATRLSLIKVISKSDVVFLDEPTQNLDVQRRENLSEQIRNIHGFKQLFIISHDDTFNEHCDHIIHVEKINGESRINY</sequence>
<protein>
    <submittedName>
        <fullName evidence="5">DNA double-strand break repair Rad50 ATPase</fullName>
    </submittedName>
</protein>
<dbReference type="InterPro" id="IPR027417">
    <property type="entry name" value="P-loop_NTPase"/>
</dbReference>
<dbReference type="AlphaFoldDB" id="A0A811TAU3"/>
<evidence type="ECO:0000313" key="6">
    <source>
        <dbReference type="Proteomes" id="UP000634805"/>
    </source>
</evidence>
<dbReference type="Proteomes" id="UP000634805">
    <property type="component" value="Unassembled WGS sequence"/>
</dbReference>
<reference evidence="5" key="1">
    <citation type="submission" date="2020-10" db="EMBL/GenBank/DDBJ databases">
        <authorList>
            <person name="Hahn C.J."/>
            <person name="Laso-Perez R."/>
            <person name="Vulcano F."/>
            <person name="Vaziourakis K.-M."/>
            <person name="Stokke R."/>
            <person name="Steen I.H."/>
            <person name="Teske A."/>
            <person name="Boetius A."/>
            <person name="Liebeke M."/>
            <person name="Amann R."/>
            <person name="Knittel K."/>
        </authorList>
    </citation>
    <scope>NUCLEOTIDE SEQUENCE</scope>
    <source>
        <strain evidence="5">Gfbio:e3339647-f889-4370-9287-4fb5cb688e4c:AG392D22_GoMArc1</strain>
    </source>
</reference>
<gene>
    <name evidence="5" type="ORF">EMLJLAPB_00381</name>
</gene>